<name>A0A9P4QX72_9PLEO</name>
<dbReference type="Gene3D" id="3.50.50.60">
    <property type="entry name" value="FAD/NAD(P)-binding domain"/>
    <property type="match status" value="1"/>
</dbReference>
<comment type="similarity">
    <text evidence="1">Belongs to the paxM FAD-dependent monooxygenase family.</text>
</comment>
<evidence type="ECO:0000256" key="4">
    <source>
        <dbReference type="ARBA" id="ARBA00023002"/>
    </source>
</evidence>
<dbReference type="Proteomes" id="UP000799444">
    <property type="component" value="Unassembled WGS sequence"/>
</dbReference>
<keyword evidence="3" id="KW-0274">FAD</keyword>
<dbReference type="OrthoDB" id="9993796at2759"/>
<dbReference type="EMBL" id="ML996137">
    <property type="protein sequence ID" value="KAF2735347.1"/>
    <property type="molecule type" value="Genomic_DNA"/>
</dbReference>
<feature type="domain" description="FAD-binding" evidence="6">
    <location>
        <begin position="6"/>
        <end position="335"/>
    </location>
</feature>
<dbReference type="AlphaFoldDB" id="A0A9P4QX72"/>
<keyword evidence="5" id="KW-0503">Monooxygenase</keyword>
<dbReference type="GO" id="GO:0071949">
    <property type="term" value="F:FAD binding"/>
    <property type="evidence" value="ECO:0007669"/>
    <property type="project" value="InterPro"/>
</dbReference>
<dbReference type="SUPFAM" id="SSF51905">
    <property type="entry name" value="FAD/NAD(P)-binding domain"/>
    <property type="match status" value="1"/>
</dbReference>
<dbReference type="GO" id="GO:0004497">
    <property type="term" value="F:monooxygenase activity"/>
    <property type="evidence" value="ECO:0007669"/>
    <property type="project" value="UniProtKB-KW"/>
</dbReference>
<dbReference type="InterPro" id="IPR002938">
    <property type="entry name" value="FAD-bd"/>
</dbReference>
<evidence type="ECO:0000256" key="1">
    <source>
        <dbReference type="ARBA" id="ARBA00007992"/>
    </source>
</evidence>
<evidence type="ECO:0000313" key="7">
    <source>
        <dbReference type="EMBL" id="KAF2735347.1"/>
    </source>
</evidence>
<evidence type="ECO:0000256" key="2">
    <source>
        <dbReference type="ARBA" id="ARBA00022630"/>
    </source>
</evidence>
<sequence length="408" mass="45018">MTTERLKIIIVGSGLAGLTAARILRPHHNVTVYERGSASVATGGQGIMIAPNSIKILESINFDRARAGGVPIRGIRTYLNREVKEEVSMGFKSRFGADSVGMKRSDFREELLRLATEDLKEGKKVYMKYGGAVTGLDCEQGVVELADGSTDSADVVIIADGVHSRLRNVLLESESYAPNKAGLTCYRVAISTKDAQQSLNDLPLPHWWEPSTCQNRTSLIYAPDGTPRFITAYPICNETMFNLSCLVRSTPSTRPTTESWHADGDKAQMISAFQDFGEDITRILDAASEIKVWELQDLSTLPTWTRGRAILIGDAAHAMTPMQGQGANMSIEDAEAFRLLTPGTTRVDVPAVLWKIGEVRRKRVERVLEETRKVHSTVGVAERMFKNADLYYGYNGIVDAMERESQEA</sequence>
<reference evidence="7" key="1">
    <citation type="journal article" date="2020" name="Stud. Mycol.">
        <title>101 Dothideomycetes genomes: a test case for predicting lifestyles and emergence of pathogens.</title>
        <authorList>
            <person name="Haridas S."/>
            <person name="Albert R."/>
            <person name="Binder M."/>
            <person name="Bloem J."/>
            <person name="Labutti K."/>
            <person name="Salamov A."/>
            <person name="Andreopoulos B."/>
            <person name="Baker S."/>
            <person name="Barry K."/>
            <person name="Bills G."/>
            <person name="Bluhm B."/>
            <person name="Cannon C."/>
            <person name="Castanera R."/>
            <person name="Culley D."/>
            <person name="Daum C."/>
            <person name="Ezra D."/>
            <person name="Gonzalez J."/>
            <person name="Henrissat B."/>
            <person name="Kuo A."/>
            <person name="Liang C."/>
            <person name="Lipzen A."/>
            <person name="Lutzoni F."/>
            <person name="Magnuson J."/>
            <person name="Mondo S."/>
            <person name="Nolan M."/>
            <person name="Ohm R."/>
            <person name="Pangilinan J."/>
            <person name="Park H.-J."/>
            <person name="Ramirez L."/>
            <person name="Alfaro M."/>
            <person name="Sun H."/>
            <person name="Tritt A."/>
            <person name="Yoshinaga Y."/>
            <person name="Zwiers L.-H."/>
            <person name="Turgeon B."/>
            <person name="Goodwin S."/>
            <person name="Spatafora J."/>
            <person name="Crous P."/>
            <person name="Grigoriev I."/>
        </authorList>
    </citation>
    <scope>NUCLEOTIDE SEQUENCE</scope>
    <source>
        <strain evidence="7">CBS 125425</strain>
    </source>
</reference>
<evidence type="ECO:0000256" key="3">
    <source>
        <dbReference type="ARBA" id="ARBA00022827"/>
    </source>
</evidence>
<dbReference type="InterPro" id="IPR036188">
    <property type="entry name" value="FAD/NAD-bd_sf"/>
</dbReference>
<comment type="caution">
    <text evidence="7">The sequence shown here is derived from an EMBL/GenBank/DDBJ whole genome shotgun (WGS) entry which is preliminary data.</text>
</comment>
<dbReference type="PANTHER" id="PTHR13789">
    <property type="entry name" value="MONOOXYGENASE"/>
    <property type="match status" value="1"/>
</dbReference>
<proteinExistence type="inferred from homology"/>
<organism evidence="7 8">
    <name type="scientific">Polyplosphaeria fusca</name>
    <dbReference type="NCBI Taxonomy" id="682080"/>
    <lineage>
        <taxon>Eukaryota</taxon>
        <taxon>Fungi</taxon>
        <taxon>Dikarya</taxon>
        <taxon>Ascomycota</taxon>
        <taxon>Pezizomycotina</taxon>
        <taxon>Dothideomycetes</taxon>
        <taxon>Pleosporomycetidae</taxon>
        <taxon>Pleosporales</taxon>
        <taxon>Tetraplosphaeriaceae</taxon>
        <taxon>Polyplosphaeria</taxon>
    </lineage>
</organism>
<gene>
    <name evidence="7" type="ORF">EJ04DRAFT_576275</name>
</gene>
<evidence type="ECO:0000259" key="6">
    <source>
        <dbReference type="Pfam" id="PF01494"/>
    </source>
</evidence>
<dbReference type="PANTHER" id="PTHR13789:SF314">
    <property type="entry name" value="FAD-BINDING DOMAIN-CONTAINING PROTEIN"/>
    <property type="match status" value="1"/>
</dbReference>
<evidence type="ECO:0000313" key="8">
    <source>
        <dbReference type="Proteomes" id="UP000799444"/>
    </source>
</evidence>
<keyword evidence="2" id="KW-0285">Flavoprotein</keyword>
<dbReference type="PRINTS" id="PR00420">
    <property type="entry name" value="RNGMNOXGNASE"/>
</dbReference>
<accession>A0A9P4QX72</accession>
<protein>
    <submittedName>
        <fullName evidence="7">FAD binding domain protein</fullName>
    </submittedName>
</protein>
<keyword evidence="4" id="KW-0560">Oxidoreductase</keyword>
<evidence type="ECO:0000256" key="5">
    <source>
        <dbReference type="ARBA" id="ARBA00023033"/>
    </source>
</evidence>
<dbReference type="InterPro" id="IPR050493">
    <property type="entry name" value="FAD-dep_Monooxygenase_BioMet"/>
</dbReference>
<dbReference type="SUPFAM" id="SSF54373">
    <property type="entry name" value="FAD-linked reductases, C-terminal domain"/>
    <property type="match status" value="1"/>
</dbReference>
<dbReference type="Pfam" id="PF01494">
    <property type="entry name" value="FAD_binding_3"/>
    <property type="match status" value="1"/>
</dbReference>
<keyword evidence="8" id="KW-1185">Reference proteome</keyword>